<evidence type="ECO:0000313" key="2">
    <source>
        <dbReference type="Proteomes" id="UP001165122"/>
    </source>
</evidence>
<accession>A0A9W6ZV11</accession>
<organism evidence="1 2">
    <name type="scientific">Triparma laevis f. longispina</name>
    <dbReference type="NCBI Taxonomy" id="1714387"/>
    <lineage>
        <taxon>Eukaryota</taxon>
        <taxon>Sar</taxon>
        <taxon>Stramenopiles</taxon>
        <taxon>Ochrophyta</taxon>
        <taxon>Bolidophyceae</taxon>
        <taxon>Parmales</taxon>
        <taxon>Triparmaceae</taxon>
        <taxon>Triparma</taxon>
    </lineage>
</organism>
<dbReference type="AlphaFoldDB" id="A0A9W6ZV11"/>
<comment type="caution">
    <text evidence="1">The sequence shown here is derived from an EMBL/GenBank/DDBJ whole genome shotgun (WGS) entry which is preliminary data.</text>
</comment>
<keyword evidence="2" id="KW-1185">Reference proteome</keyword>
<protein>
    <submittedName>
        <fullName evidence="1">Uncharacterized protein</fullName>
    </submittedName>
</protein>
<dbReference type="EMBL" id="BRXW01000453">
    <property type="protein sequence ID" value="GMH56440.1"/>
    <property type="molecule type" value="Genomic_DNA"/>
</dbReference>
<name>A0A9W6ZV11_9STRA</name>
<dbReference type="Proteomes" id="UP001165122">
    <property type="component" value="Unassembled WGS sequence"/>
</dbReference>
<gene>
    <name evidence="1" type="ORF">TrLO_g5961</name>
</gene>
<evidence type="ECO:0000313" key="1">
    <source>
        <dbReference type="EMBL" id="GMH56440.1"/>
    </source>
</evidence>
<reference evidence="2" key="1">
    <citation type="journal article" date="2023" name="Commun. Biol.">
        <title>Genome analysis of Parmales, the sister group of diatoms, reveals the evolutionary specialization of diatoms from phago-mixotrophs to photoautotrophs.</title>
        <authorList>
            <person name="Ban H."/>
            <person name="Sato S."/>
            <person name="Yoshikawa S."/>
            <person name="Yamada K."/>
            <person name="Nakamura Y."/>
            <person name="Ichinomiya M."/>
            <person name="Sato N."/>
            <person name="Blanc-Mathieu R."/>
            <person name="Endo H."/>
            <person name="Kuwata A."/>
            <person name="Ogata H."/>
        </authorList>
    </citation>
    <scope>NUCLEOTIDE SEQUENCE [LARGE SCALE GENOMIC DNA]</scope>
    <source>
        <strain evidence="2">NIES 3700</strain>
    </source>
</reference>
<proteinExistence type="predicted"/>
<sequence>MRNAHTQLCFAKKMQAFVDIFIMLKLLFLCTLFAAAAGFGYPSGSIPHAFSNKLSTPATSSIGSNR</sequence>